<evidence type="ECO:0000256" key="5">
    <source>
        <dbReference type="ARBA" id="ARBA00023163"/>
    </source>
</evidence>
<dbReference type="SUPFAM" id="SSF88659">
    <property type="entry name" value="Sigma3 and sigma4 domains of RNA polymerase sigma factors"/>
    <property type="match status" value="1"/>
</dbReference>
<dbReference type="SUPFAM" id="SSF88946">
    <property type="entry name" value="Sigma2 domain of RNA polymerase sigma factors"/>
    <property type="match status" value="1"/>
</dbReference>
<dbReference type="InterPro" id="IPR013324">
    <property type="entry name" value="RNA_pol_sigma_r3/r4-like"/>
</dbReference>
<accession>A0A4V2S874</accession>
<protein>
    <submittedName>
        <fullName evidence="7">RNA polymerase sigma factor (Sigma-70 family)</fullName>
    </submittedName>
</protein>
<dbReference type="GO" id="GO:0016987">
    <property type="term" value="F:sigma factor activity"/>
    <property type="evidence" value="ECO:0007669"/>
    <property type="project" value="UniProtKB-KW"/>
</dbReference>
<evidence type="ECO:0000256" key="4">
    <source>
        <dbReference type="ARBA" id="ARBA00023125"/>
    </source>
</evidence>
<keyword evidence="8" id="KW-1185">Reference proteome</keyword>
<dbReference type="NCBIfam" id="TIGR02937">
    <property type="entry name" value="sigma70-ECF"/>
    <property type="match status" value="1"/>
</dbReference>
<dbReference type="Gene3D" id="1.10.1740.10">
    <property type="match status" value="1"/>
</dbReference>
<name>A0A4V2S874_9PSEU</name>
<keyword evidence="2" id="KW-0805">Transcription regulation</keyword>
<evidence type="ECO:0000256" key="2">
    <source>
        <dbReference type="ARBA" id="ARBA00023015"/>
    </source>
</evidence>
<comment type="similarity">
    <text evidence="1">Belongs to the sigma-70 factor family. ECF subfamily.</text>
</comment>
<reference evidence="7 8" key="1">
    <citation type="submission" date="2019-03" db="EMBL/GenBank/DDBJ databases">
        <title>Genomic Encyclopedia of Type Strains, Phase IV (KMG-IV): sequencing the most valuable type-strain genomes for metagenomic binning, comparative biology and taxonomic classification.</title>
        <authorList>
            <person name="Goeker M."/>
        </authorList>
    </citation>
    <scope>NUCLEOTIDE SEQUENCE [LARGE SCALE GENOMIC DNA]</scope>
    <source>
        <strain evidence="7 8">DSM 45934</strain>
    </source>
</reference>
<evidence type="ECO:0000256" key="1">
    <source>
        <dbReference type="ARBA" id="ARBA00010641"/>
    </source>
</evidence>
<organism evidence="7 8">
    <name type="scientific">Actinocrispum wychmicini</name>
    <dbReference type="NCBI Taxonomy" id="1213861"/>
    <lineage>
        <taxon>Bacteria</taxon>
        <taxon>Bacillati</taxon>
        <taxon>Actinomycetota</taxon>
        <taxon>Actinomycetes</taxon>
        <taxon>Pseudonocardiales</taxon>
        <taxon>Pseudonocardiaceae</taxon>
        <taxon>Actinocrispum</taxon>
    </lineage>
</organism>
<dbReference type="Proteomes" id="UP000295680">
    <property type="component" value="Unassembled WGS sequence"/>
</dbReference>
<dbReference type="Gene3D" id="1.10.10.10">
    <property type="entry name" value="Winged helix-like DNA-binding domain superfamily/Winged helix DNA-binding domain"/>
    <property type="match status" value="1"/>
</dbReference>
<gene>
    <name evidence="7" type="ORF">EV192_102889</name>
</gene>
<sequence>MRNEPSTTALLTRAAQGAESAWQEIFRRYTPFVVGVCRRYRIYGADAEDVCGTVWLQLVTNVNAIRDPQALPGWLATTAGRECLALLRDKRRQVPSQSDVVDRVEPAVDVSLLVDERRDAVRRAFDRLPDRDRVLLSMLFADPPRSYADISSQLGMPIGAIGPTRQRCLARVRRSAAIAALLADDDHRRSA</sequence>
<dbReference type="InterPro" id="IPR039425">
    <property type="entry name" value="RNA_pol_sigma-70-like"/>
</dbReference>
<evidence type="ECO:0000313" key="7">
    <source>
        <dbReference type="EMBL" id="TCO62750.1"/>
    </source>
</evidence>
<dbReference type="InterPro" id="IPR013325">
    <property type="entry name" value="RNA_pol_sigma_r2"/>
</dbReference>
<evidence type="ECO:0000259" key="6">
    <source>
        <dbReference type="Pfam" id="PF04542"/>
    </source>
</evidence>
<dbReference type="RefSeq" id="WP_132114747.1">
    <property type="nucleotide sequence ID" value="NZ_SLWS01000002.1"/>
</dbReference>
<keyword evidence="5" id="KW-0804">Transcription</keyword>
<dbReference type="InterPro" id="IPR036388">
    <property type="entry name" value="WH-like_DNA-bd_sf"/>
</dbReference>
<dbReference type="InterPro" id="IPR007627">
    <property type="entry name" value="RNA_pol_sigma70_r2"/>
</dbReference>
<evidence type="ECO:0000313" key="8">
    <source>
        <dbReference type="Proteomes" id="UP000295680"/>
    </source>
</evidence>
<dbReference type="AlphaFoldDB" id="A0A4V2S874"/>
<dbReference type="EMBL" id="SLWS01000002">
    <property type="protein sequence ID" value="TCO62750.1"/>
    <property type="molecule type" value="Genomic_DNA"/>
</dbReference>
<keyword evidence="3" id="KW-0731">Sigma factor</keyword>
<feature type="domain" description="RNA polymerase sigma-70 region 2" evidence="6">
    <location>
        <begin position="25"/>
        <end position="92"/>
    </location>
</feature>
<comment type="caution">
    <text evidence="7">The sequence shown here is derived from an EMBL/GenBank/DDBJ whole genome shotgun (WGS) entry which is preliminary data.</text>
</comment>
<dbReference type="PANTHER" id="PTHR43133:SF8">
    <property type="entry name" value="RNA POLYMERASE SIGMA FACTOR HI_1459-RELATED"/>
    <property type="match status" value="1"/>
</dbReference>
<dbReference type="Pfam" id="PF04542">
    <property type="entry name" value="Sigma70_r2"/>
    <property type="match status" value="1"/>
</dbReference>
<dbReference type="GO" id="GO:0006352">
    <property type="term" value="P:DNA-templated transcription initiation"/>
    <property type="evidence" value="ECO:0007669"/>
    <property type="project" value="InterPro"/>
</dbReference>
<keyword evidence="4" id="KW-0238">DNA-binding</keyword>
<dbReference type="GO" id="GO:0003677">
    <property type="term" value="F:DNA binding"/>
    <property type="evidence" value="ECO:0007669"/>
    <property type="project" value="UniProtKB-KW"/>
</dbReference>
<dbReference type="PANTHER" id="PTHR43133">
    <property type="entry name" value="RNA POLYMERASE ECF-TYPE SIGMA FACTO"/>
    <property type="match status" value="1"/>
</dbReference>
<proteinExistence type="inferred from homology"/>
<evidence type="ECO:0000256" key="3">
    <source>
        <dbReference type="ARBA" id="ARBA00023082"/>
    </source>
</evidence>
<dbReference type="InterPro" id="IPR014284">
    <property type="entry name" value="RNA_pol_sigma-70_dom"/>
</dbReference>
<dbReference type="OrthoDB" id="265863at2"/>